<feature type="compositionally biased region" description="Low complexity" evidence="6">
    <location>
        <begin position="82"/>
        <end position="97"/>
    </location>
</feature>
<dbReference type="InterPro" id="IPR013946">
    <property type="entry name" value="NCA2-like"/>
</dbReference>
<dbReference type="EMBL" id="LGRX02012223">
    <property type="protein sequence ID" value="KAK3267756.1"/>
    <property type="molecule type" value="Genomic_DNA"/>
</dbReference>
<accession>A0AAE0FYS0</accession>
<dbReference type="AlphaFoldDB" id="A0AAE0FYS0"/>
<evidence type="ECO:0000256" key="2">
    <source>
        <dbReference type="ARBA" id="ARBA00022692"/>
    </source>
</evidence>
<dbReference type="PANTHER" id="PTHR28234">
    <property type="entry name" value="NUCLEAR CONTROL OF ATPASE PROTEIN 2"/>
    <property type="match status" value="1"/>
</dbReference>
<evidence type="ECO:0000256" key="6">
    <source>
        <dbReference type="SAM" id="MobiDB-lite"/>
    </source>
</evidence>
<keyword evidence="4" id="KW-0496">Mitochondrion</keyword>
<evidence type="ECO:0000313" key="8">
    <source>
        <dbReference type="Proteomes" id="UP001190700"/>
    </source>
</evidence>
<gene>
    <name evidence="7" type="ORF">CYMTET_23708</name>
</gene>
<comment type="caution">
    <text evidence="7">The sequence shown here is derived from an EMBL/GenBank/DDBJ whole genome shotgun (WGS) entry which is preliminary data.</text>
</comment>
<comment type="subcellular location">
    <subcellularLocation>
        <location evidence="1">Mitochondrion membrane</location>
        <topology evidence="1">Multi-pass membrane protein</topology>
    </subcellularLocation>
</comment>
<name>A0AAE0FYS0_9CHLO</name>
<dbReference type="PANTHER" id="PTHR28234:SF1">
    <property type="entry name" value="NUCLEAR CONTROL OF ATPASE PROTEIN 2"/>
    <property type="match status" value="1"/>
</dbReference>
<protein>
    <submittedName>
        <fullName evidence="7">Uncharacterized protein</fullName>
    </submittedName>
</protein>
<keyword evidence="8" id="KW-1185">Reference proteome</keyword>
<reference evidence="7 8" key="1">
    <citation type="journal article" date="2015" name="Genome Biol. Evol.">
        <title>Comparative Genomics of a Bacterivorous Green Alga Reveals Evolutionary Causalities and Consequences of Phago-Mixotrophic Mode of Nutrition.</title>
        <authorList>
            <person name="Burns J.A."/>
            <person name="Paasch A."/>
            <person name="Narechania A."/>
            <person name="Kim E."/>
        </authorList>
    </citation>
    <scope>NUCLEOTIDE SEQUENCE [LARGE SCALE GENOMIC DNA]</scope>
    <source>
        <strain evidence="7 8">PLY_AMNH</strain>
    </source>
</reference>
<keyword evidence="2" id="KW-0812">Transmembrane</keyword>
<sequence length="251" mass="28809">MLSQWLPRERGGRRQRTLRLFLAEHITEPAHNLYMKYLLRKNFRNTLSEEQHTASRESLTRMLEEYMNRAEKAQGGTGGTSGSTNTPSSTAISQSSSRLECSETVAQRAARHDMSVVTNDFEHELKDPLMNTFRGNLVHILLIQVQKLKVDVETEMIAMEAMMSQQDFNMEVMATVPAFASLVAVCKGLSVFWDRLSISGGRHRAYLELRLRLSRSHEMLAYFREVFERTGRGRLGEQRHQFRLLEVAICA</sequence>
<evidence type="ECO:0000256" key="5">
    <source>
        <dbReference type="ARBA" id="ARBA00023136"/>
    </source>
</evidence>
<dbReference type="GO" id="GO:0005741">
    <property type="term" value="C:mitochondrial outer membrane"/>
    <property type="evidence" value="ECO:0007669"/>
    <property type="project" value="TreeGrafter"/>
</dbReference>
<feature type="region of interest" description="Disordered" evidence="6">
    <location>
        <begin position="71"/>
        <end position="99"/>
    </location>
</feature>
<evidence type="ECO:0000256" key="3">
    <source>
        <dbReference type="ARBA" id="ARBA00022989"/>
    </source>
</evidence>
<evidence type="ECO:0000256" key="4">
    <source>
        <dbReference type="ARBA" id="ARBA00023128"/>
    </source>
</evidence>
<keyword evidence="5" id="KW-0472">Membrane</keyword>
<evidence type="ECO:0000256" key="1">
    <source>
        <dbReference type="ARBA" id="ARBA00004225"/>
    </source>
</evidence>
<proteinExistence type="predicted"/>
<keyword evidence="3" id="KW-1133">Transmembrane helix</keyword>
<evidence type="ECO:0000313" key="7">
    <source>
        <dbReference type="EMBL" id="KAK3267756.1"/>
    </source>
</evidence>
<organism evidence="7 8">
    <name type="scientific">Cymbomonas tetramitiformis</name>
    <dbReference type="NCBI Taxonomy" id="36881"/>
    <lineage>
        <taxon>Eukaryota</taxon>
        <taxon>Viridiplantae</taxon>
        <taxon>Chlorophyta</taxon>
        <taxon>Pyramimonadophyceae</taxon>
        <taxon>Pyramimonadales</taxon>
        <taxon>Pyramimonadaceae</taxon>
        <taxon>Cymbomonas</taxon>
    </lineage>
</organism>
<dbReference type="Pfam" id="PF08637">
    <property type="entry name" value="NCA2"/>
    <property type="match status" value="1"/>
</dbReference>
<dbReference type="Proteomes" id="UP001190700">
    <property type="component" value="Unassembled WGS sequence"/>
</dbReference>